<dbReference type="Proteomes" id="UP000184130">
    <property type="component" value="Unassembled WGS sequence"/>
</dbReference>
<reference evidence="2 3" key="1">
    <citation type="submission" date="2016-11" db="EMBL/GenBank/DDBJ databases">
        <authorList>
            <person name="Jaros S."/>
            <person name="Januszkiewicz K."/>
            <person name="Wedrychowicz H."/>
        </authorList>
    </citation>
    <scope>NUCLEOTIDE SEQUENCE [LARGE SCALE GENOMIC DNA]</scope>
    <source>
        <strain evidence="2 3">KHT3</strain>
    </source>
</reference>
<feature type="domain" description="DUF559" evidence="1">
    <location>
        <begin position="14"/>
        <end position="118"/>
    </location>
</feature>
<dbReference type="GO" id="GO:0004519">
    <property type="term" value="F:endonuclease activity"/>
    <property type="evidence" value="ECO:0007669"/>
    <property type="project" value="UniProtKB-KW"/>
</dbReference>
<dbReference type="SUPFAM" id="SSF52980">
    <property type="entry name" value="Restriction endonuclease-like"/>
    <property type="match status" value="1"/>
</dbReference>
<dbReference type="RefSeq" id="WP_073210420.1">
    <property type="nucleotide sequence ID" value="NZ_FRBD01000021.1"/>
</dbReference>
<name>A0A1M6XNQ5_XYLRU</name>
<keyword evidence="2" id="KW-0378">Hydrolase</keyword>
<keyword evidence="2" id="KW-0255">Endonuclease</keyword>
<gene>
    <name evidence="2" type="ORF">SAMN05216463_12144</name>
</gene>
<keyword evidence="2" id="KW-0540">Nuclease</keyword>
<proteinExistence type="predicted"/>
<dbReference type="AlphaFoldDB" id="A0A1M6XNQ5"/>
<accession>A0A1M6XNQ5</accession>
<dbReference type="Gene3D" id="3.40.960.10">
    <property type="entry name" value="VSR Endonuclease"/>
    <property type="match status" value="1"/>
</dbReference>
<dbReference type="PANTHER" id="PTHR38590:SF1">
    <property type="entry name" value="BLL0828 PROTEIN"/>
    <property type="match status" value="1"/>
</dbReference>
<dbReference type="OrthoDB" id="9798754at2"/>
<sequence>MNNISNRPNEKDQKFLRQNLRNNKTAPEAIFWQVVKGRQIDGLKFRRQYGFGPYVLDFYCPEIRLCIELDGMVHKTAHADEYDRTRTQFLNDNDITVKRFDNDVVYRNVEGIIKQIREYKKDWDALKLARIERAKVKYEANE</sequence>
<dbReference type="InterPro" id="IPR047216">
    <property type="entry name" value="Endonuclease_DUF559_bact"/>
</dbReference>
<organism evidence="2 3">
    <name type="scientific">Xylanibacter ruminicola</name>
    <name type="common">Prevotella ruminicola</name>
    <dbReference type="NCBI Taxonomy" id="839"/>
    <lineage>
        <taxon>Bacteria</taxon>
        <taxon>Pseudomonadati</taxon>
        <taxon>Bacteroidota</taxon>
        <taxon>Bacteroidia</taxon>
        <taxon>Bacteroidales</taxon>
        <taxon>Prevotellaceae</taxon>
        <taxon>Xylanibacter</taxon>
    </lineage>
</organism>
<evidence type="ECO:0000259" key="1">
    <source>
        <dbReference type="Pfam" id="PF04480"/>
    </source>
</evidence>
<dbReference type="Pfam" id="PF04480">
    <property type="entry name" value="DUF559"/>
    <property type="match status" value="1"/>
</dbReference>
<evidence type="ECO:0000313" key="3">
    <source>
        <dbReference type="Proteomes" id="UP000184130"/>
    </source>
</evidence>
<protein>
    <submittedName>
        <fullName evidence="2">Very-short-patch-repair endonuclease</fullName>
    </submittedName>
</protein>
<dbReference type="InterPro" id="IPR007569">
    <property type="entry name" value="DUF559"/>
</dbReference>
<dbReference type="EMBL" id="FRBD01000021">
    <property type="protein sequence ID" value="SHL07533.1"/>
    <property type="molecule type" value="Genomic_DNA"/>
</dbReference>
<dbReference type="InterPro" id="IPR011335">
    <property type="entry name" value="Restrct_endonuc-II-like"/>
</dbReference>
<dbReference type="CDD" id="cd01038">
    <property type="entry name" value="Endonuclease_DUF559"/>
    <property type="match status" value="1"/>
</dbReference>
<evidence type="ECO:0000313" key="2">
    <source>
        <dbReference type="EMBL" id="SHL07533.1"/>
    </source>
</evidence>
<dbReference type="PANTHER" id="PTHR38590">
    <property type="entry name" value="BLL0828 PROTEIN"/>
    <property type="match status" value="1"/>
</dbReference>